<evidence type="ECO:0000256" key="1">
    <source>
        <dbReference type="SAM" id="MobiDB-lite"/>
    </source>
</evidence>
<feature type="compositionally biased region" description="Polar residues" evidence="1">
    <location>
        <begin position="104"/>
        <end position="115"/>
    </location>
</feature>
<feature type="compositionally biased region" description="Polar residues" evidence="1">
    <location>
        <begin position="383"/>
        <end position="393"/>
    </location>
</feature>
<proteinExistence type="predicted"/>
<feature type="domain" description="Signal-induced proliferation-associated 1-like protein C-terminal" evidence="2">
    <location>
        <begin position="317"/>
        <end position="434"/>
    </location>
</feature>
<gene>
    <name evidence="3" type="ORF">GSONMT00039258001</name>
</gene>
<feature type="compositionally biased region" description="Low complexity" evidence="1">
    <location>
        <begin position="233"/>
        <end position="262"/>
    </location>
</feature>
<organism evidence="3 4">
    <name type="scientific">Oncorhynchus mykiss</name>
    <name type="common">Rainbow trout</name>
    <name type="synonym">Salmo gairdneri</name>
    <dbReference type="NCBI Taxonomy" id="8022"/>
    <lineage>
        <taxon>Eukaryota</taxon>
        <taxon>Metazoa</taxon>
        <taxon>Chordata</taxon>
        <taxon>Craniata</taxon>
        <taxon>Vertebrata</taxon>
        <taxon>Euteleostomi</taxon>
        <taxon>Actinopterygii</taxon>
        <taxon>Neopterygii</taxon>
        <taxon>Teleostei</taxon>
        <taxon>Protacanthopterygii</taxon>
        <taxon>Salmoniformes</taxon>
        <taxon>Salmonidae</taxon>
        <taxon>Salmoninae</taxon>
        <taxon>Oncorhynchus</taxon>
    </lineage>
</organism>
<feature type="compositionally biased region" description="Polar residues" evidence="1">
    <location>
        <begin position="403"/>
        <end position="419"/>
    </location>
</feature>
<sequence>MQLSYFFIKNVKCTDFKVVSLDLTWGGGHENILGKNGVPRNLLKIFEYHCFRKCPSHVSGVLGDADDERIALYVTGIVICVSFLCLILSLPDPAVSKAVTRLQQQEQGTHLSPNKNIKVEASYSSSQSGSNTLSSNASSSAHSDEKWYEIGSSRTGVRPDSELNGYLQGASTDSGIDATSYGATGSGGSRAKDRLAQETSPLAPDSPGPPGSSAYPAQSPLVFPPAPDSGSYTLSDAASHSSTLSSGQSGSPMGPGCSPSSSQEESALATSPTSQASLSPGGPKSFYPRQGATSKYLIGWRKPGGTINSVDFGKTRKRHQSDGLLGGQPQLRAQLRAQSPQRVTTSSLQEDLKKLITLDSPPPSSHDQKPSFPVPPPSRRSLQRTLSDESIYSGQREPAFSGHRQTPNDLLFSCSTIPRSPTARHAPPRQPSHKSLG</sequence>
<feature type="compositionally biased region" description="Polar residues" evidence="1">
    <location>
        <begin position="263"/>
        <end position="278"/>
    </location>
</feature>
<dbReference type="EMBL" id="FR904609">
    <property type="protein sequence ID" value="CDQ68078.1"/>
    <property type="molecule type" value="Genomic_DNA"/>
</dbReference>
<reference evidence="3" key="1">
    <citation type="journal article" date="2014" name="Nat. Commun.">
        <title>The rainbow trout genome provides novel insights into evolution after whole-genome duplication in vertebrates.</title>
        <authorList>
            <person name="Berthelot C."/>
            <person name="Brunet F."/>
            <person name="Chalopin D."/>
            <person name="Juanchich A."/>
            <person name="Bernard M."/>
            <person name="Noel B."/>
            <person name="Bento P."/>
            <person name="Da Silva C."/>
            <person name="Labadie K."/>
            <person name="Alberti A."/>
            <person name="Aury J.M."/>
            <person name="Louis A."/>
            <person name="Dehais P."/>
            <person name="Bardou P."/>
            <person name="Montfort J."/>
            <person name="Klopp C."/>
            <person name="Cabau C."/>
            <person name="Gaspin C."/>
            <person name="Thorgaard G.H."/>
            <person name="Boussaha M."/>
            <person name="Quillet E."/>
            <person name="Guyomard R."/>
            <person name="Galiana D."/>
            <person name="Bobe J."/>
            <person name="Volff J.N."/>
            <person name="Genet C."/>
            <person name="Wincker P."/>
            <person name="Jaillon O."/>
            <person name="Roest Crollius H."/>
            <person name="Guiguen Y."/>
        </authorList>
    </citation>
    <scope>NUCLEOTIDE SEQUENCE [LARGE SCALE GENOMIC DNA]</scope>
</reference>
<feature type="compositionally biased region" description="Low complexity" evidence="1">
    <location>
        <begin position="211"/>
        <end position="220"/>
    </location>
</feature>
<feature type="compositionally biased region" description="Polar residues" evidence="1">
    <location>
        <begin position="336"/>
        <end position="349"/>
    </location>
</feature>
<reference evidence="3" key="2">
    <citation type="submission" date="2014-03" db="EMBL/GenBank/DDBJ databases">
        <authorList>
            <person name="Genoscope - CEA"/>
        </authorList>
    </citation>
    <scope>NUCLEOTIDE SEQUENCE</scope>
</reference>
<feature type="region of interest" description="Disordered" evidence="1">
    <location>
        <begin position="104"/>
        <end position="437"/>
    </location>
</feature>
<protein>
    <recommendedName>
        <fullName evidence="2">Signal-induced proliferation-associated 1-like protein C-terminal domain-containing protein</fullName>
    </recommendedName>
</protein>
<feature type="compositionally biased region" description="Low complexity" evidence="1">
    <location>
        <begin position="121"/>
        <end position="141"/>
    </location>
</feature>
<dbReference type="AlphaFoldDB" id="A0A060WKW9"/>
<dbReference type="InterPro" id="IPR021818">
    <property type="entry name" value="SIPA1L_C"/>
</dbReference>
<evidence type="ECO:0000313" key="4">
    <source>
        <dbReference type="Proteomes" id="UP000193380"/>
    </source>
</evidence>
<evidence type="ECO:0000259" key="2">
    <source>
        <dbReference type="Pfam" id="PF11881"/>
    </source>
</evidence>
<dbReference type="STRING" id="8022.A0A060WKW9"/>
<evidence type="ECO:0000313" key="3">
    <source>
        <dbReference type="EMBL" id="CDQ68078.1"/>
    </source>
</evidence>
<dbReference type="Proteomes" id="UP000193380">
    <property type="component" value="Unassembled WGS sequence"/>
</dbReference>
<dbReference type="Pfam" id="PF11881">
    <property type="entry name" value="SPAR_C"/>
    <property type="match status" value="1"/>
</dbReference>
<dbReference type="PaxDb" id="8022-A0A060WKW9"/>
<name>A0A060WKW9_ONCMY</name>
<accession>A0A060WKW9</accession>